<dbReference type="PATRIC" id="fig|1619313.3.peg.4307"/>
<name>A0A0U5LB12_9GAMM</name>
<dbReference type="SUPFAM" id="SSF48498">
    <property type="entry name" value="Tetracyclin repressor-like, C-terminal domain"/>
    <property type="match status" value="1"/>
</dbReference>
<accession>A0A0U5LB12</accession>
<dbReference type="EMBL" id="LN907829">
    <property type="protein sequence ID" value="CUU26363.1"/>
    <property type="molecule type" value="Genomic_DNA"/>
</dbReference>
<proteinExistence type="predicted"/>
<organism evidence="1 2">
    <name type="scientific">Duffyella gerundensis</name>
    <dbReference type="NCBI Taxonomy" id="1619313"/>
    <lineage>
        <taxon>Bacteria</taxon>
        <taxon>Pseudomonadati</taxon>
        <taxon>Pseudomonadota</taxon>
        <taxon>Gammaproteobacteria</taxon>
        <taxon>Enterobacterales</taxon>
        <taxon>Erwiniaceae</taxon>
        <taxon>Duffyella</taxon>
    </lineage>
</organism>
<geneLocation type="plasmid" evidence="2">
    <name>pEM02</name>
</geneLocation>
<reference evidence="2" key="1">
    <citation type="submission" date="2015-11" db="EMBL/GenBank/DDBJ databases">
        <authorList>
            <person name="Blom J."/>
        </authorList>
    </citation>
    <scope>NUCLEOTIDE SEQUENCE [LARGE SCALE GENOMIC DNA]</scope>
    <source>
        <plasmid evidence="2">pEM02</plasmid>
    </source>
</reference>
<evidence type="ECO:0000313" key="2">
    <source>
        <dbReference type="Proteomes" id="UP000059419"/>
    </source>
</evidence>
<dbReference type="InterPro" id="IPR036271">
    <property type="entry name" value="Tet_transcr_reg_TetR-rel_C_sf"/>
</dbReference>
<dbReference type="AlphaFoldDB" id="A0A0U5LB12"/>
<protein>
    <submittedName>
        <fullName evidence="1">Uncharacterized protein</fullName>
    </submittedName>
</protein>
<sequence>MHKQKLLDYVGELSKQLNIQHPEDLSRKLLILIEGAITTSYVMGDPDAADNAREIAQMLLKQVSP</sequence>
<keyword evidence="2" id="KW-1185">Reference proteome</keyword>
<evidence type="ECO:0000313" key="1">
    <source>
        <dbReference type="EMBL" id="CUU26363.1"/>
    </source>
</evidence>
<dbReference type="Proteomes" id="UP000059419">
    <property type="component" value="Plasmid pEM02"/>
</dbReference>
<gene>
    <name evidence="1" type="ORF">EM595_p1117</name>
</gene>
<dbReference type="Gene3D" id="1.10.357.10">
    <property type="entry name" value="Tetracycline Repressor, domain 2"/>
    <property type="match status" value="1"/>
</dbReference>
<dbReference type="KEGG" id="ege:EM595_p1117"/>